<evidence type="ECO:0000256" key="1">
    <source>
        <dbReference type="SAM" id="MobiDB-lite"/>
    </source>
</evidence>
<dbReference type="AlphaFoldDB" id="A0A7S1NRK8"/>
<accession>A0A7S1NRK8</accession>
<feature type="region of interest" description="Disordered" evidence="1">
    <location>
        <begin position="1"/>
        <end position="78"/>
    </location>
</feature>
<organism evidence="2">
    <name type="scientific">Eutreptiella gymnastica</name>
    <dbReference type="NCBI Taxonomy" id="73025"/>
    <lineage>
        <taxon>Eukaryota</taxon>
        <taxon>Discoba</taxon>
        <taxon>Euglenozoa</taxon>
        <taxon>Euglenida</taxon>
        <taxon>Spirocuta</taxon>
        <taxon>Euglenophyceae</taxon>
        <taxon>Eutreptiales</taxon>
        <taxon>Eutreptiaceae</taxon>
        <taxon>Eutreptiella</taxon>
    </lineage>
</organism>
<proteinExistence type="predicted"/>
<feature type="compositionally biased region" description="Polar residues" evidence="1">
    <location>
        <begin position="92"/>
        <end position="106"/>
    </location>
</feature>
<sequence>MWQQQAVGSKWAAPNIQPPQCSTPLPATYGLSANHDRIGTQGAYSRSPLPSDPGGPAIPLHHVAHPANSRPQGHPAALERGYCMPAVQTQSLQGFSQAQQSSTTPNLAKGFSGSGSNSSGSNYTSYDVLDDW</sequence>
<dbReference type="EMBL" id="HBGA01132404">
    <property type="protein sequence ID" value="CAD9037904.1"/>
    <property type="molecule type" value="Transcribed_RNA"/>
</dbReference>
<protein>
    <submittedName>
        <fullName evidence="2">Uncharacterized protein</fullName>
    </submittedName>
</protein>
<gene>
    <name evidence="2" type="ORF">EGYM00392_LOCUS49064</name>
</gene>
<feature type="region of interest" description="Disordered" evidence="1">
    <location>
        <begin position="92"/>
        <end position="132"/>
    </location>
</feature>
<reference evidence="2" key="1">
    <citation type="submission" date="2021-01" db="EMBL/GenBank/DDBJ databases">
        <authorList>
            <person name="Corre E."/>
            <person name="Pelletier E."/>
            <person name="Niang G."/>
            <person name="Scheremetjew M."/>
            <person name="Finn R."/>
            <person name="Kale V."/>
            <person name="Holt S."/>
            <person name="Cochrane G."/>
            <person name="Meng A."/>
            <person name="Brown T."/>
            <person name="Cohen L."/>
        </authorList>
    </citation>
    <scope>NUCLEOTIDE SEQUENCE</scope>
    <source>
        <strain evidence="2">NIES-381</strain>
    </source>
</reference>
<evidence type="ECO:0000313" key="2">
    <source>
        <dbReference type="EMBL" id="CAD9037904.1"/>
    </source>
</evidence>
<name>A0A7S1NRK8_9EUGL</name>